<proteinExistence type="predicted"/>
<evidence type="ECO:0000259" key="7">
    <source>
        <dbReference type="Pfam" id="PF11846"/>
    </source>
</evidence>
<keyword evidence="4 5" id="KW-0472">Membrane</keyword>
<dbReference type="InterPro" id="IPR021797">
    <property type="entry name" value="Wzy_C_2"/>
</dbReference>
<dbReference type="RefSeq" id="WP_038253118.1">
    <property type="nucleotide sequence ID" value="NZ_UAVM01000007.1"/>
</dbReference>
<dbReference type="AlphaFoldDB" id="A0AB38FVF2"/>
<keyword evidence="8" id="KW-0436">Ligase</keyword>
<feature type="transmembrane region" description="Helical" evidence="5">
    <location>
        <begin position="108"/>
        <end position="128"/>
    </location>
</feature>
<dbReference type="GO" id="GO:0016874">
    <property type="term" value="F:ligase activity"/>
    <property type="evidence" value="ECO:0007669"/>
    <property type="project" value="UniProtKB-KW"/>
</dbReference>
<dbReference type="PANTHER" id="PTHR37422:SF13">
    <property type="entry name" value="LIPOPOLYSACCHARIDE BIOSYNTHESIS PROTEIN PA4999-RELATED"/>
    <property type="match status" value="1"/>
</dbReference>
<feature type="transmembrane region" description="Helical" evidence="5">
    <location>
        <begin position="178"/>
        <end position="197"/>
    </location>
</feature>
<reference evidence="8 9" key="1">
    <citation type="submission" date="2018-06" db="EMBL/GenBank/DDBJ databases">
        <authorList>
            <consortium name="Pathogen Informatics"/>
            <person name="Doyle S."/>
        </authorList>
    </citation>
    <scope>NUCLEOTIDE SEQUENCE [LARGE SCALE GENOMIC DNA]</scope>
    <source>
        <strain evidence="8 9">NCTC11967</strain>
    </source>
</reference>
<evidence type="ECO:0000313" key="8">
    <source>
        <dbReference type="EMBL" id="SQA62991.1"/>
    </source>
</evidence>
<dbReference type="InterPro" id="IPR007016">
    <property type="entry name" value="O-antigen_ligase-rel_domated"/>
</dbReference>
<feature type="transmembrane region" description="Helical" evidence="5">
    <location>
        <begin position="439"/>
        <end position="463"/>
    </location>
</feature>
<gene>
    <name evidence="8" type="ORF">NCTC11967_02014</name>
</gene>
<protein>
    <submittedName>
        <fullName evidence="8">Lipid A core - O-antigen ligase and related enzymes</fullName>
    </submittedName>
</protein>
<feature type="transmembrane region" description="Helical" evidence="5">
    <location>
        <begin position="369"/>
        <end position="392"/>
    </location>
</feature>
<sequence>MSGNNTLSDAFLTGGNKTTFLQKTVVVIFVAVSCLLINLPWRSLLSVDTVIPEYAGWMLPGLLLLVMAFSGRMVFFRAPCLLLSFLILSLPLLWMAPNSDTWRAVTRVLMMWCGGVFLLWLSACRVSGDVAAFSADALIVAGLVCAVSVLLCVLCPAGYAHWLPLQEGLRPSGGFRQINVMASFLATMLALSLHRWLFCGRARYLACLVIFMVSLVLAQSTIGLLGATVVALLMTVAGRGAVRGRLSVALAVLAASWAGTQVAMTLMSLQAPVDHTFGQLGRIQMWRACARLIAAHPWRGLGYGMFEGRYPEGVALLQQVQRDPSIVAHPHNEPLFWLTEGGLVAALGLALILVWGMQVSLRLWRHARAVGGYGLPGSDATGFAICALPVLLHTQVEYPWYLSGVHFVLFLFLLSLALSRLTPADRQVTLAPRVQKITAILLALAGVFLVWFSLTGTVVRVGIDAAKQTMAMDTSLFDRVRGLNPWFMPDQQAFVLSLHDMQLFNQDGDPGRLERAVHFYQDYLVRHPDPNVYAMYLQVLTLDGNTAQAKQVYDEARWRVGWDSRFKSAPDNKEKQ</sequence>
<comment type="subcellular location">
    <subcellularLocation>
        <location evidence="1">Membrane</location>
        <topology evidence="1">Multi-pass membrane protein</topology>
    </subcellularLocation>
</comment>
<keyword evidence="3 5" id="KW-1133">Transmembrane helix</keyword>
<comment type="caution">
    <text evidence="8">The sequence shown here is derived from an EMBL/GenBank/DDBJ whole genome shotgun (WGS) entry which is preliminary data.</text>
</comment>
<name>A0AB38FVF2_9ENTR</name>
<keyword evidence="2 5" id="KW-0812">Transmembrane</keyword>
<dbReference type="Pfam" id="PF11846">
    <property type="entry name" value="Wzy_C_2"/>
    <property type="match status" value="1"/>
</dbReference>
<feature type="transmembrane region" description="Helical" evidence="5">
    <location>
        <begin position="203"/>
        <end position="236"/>
    </location>
</feature>
<feature type="transmembrane region" description="Helical" evidence="5">
    <location>
        <begin position="335"/>
        <end position="357"/>
    </location>
</feature>
<evidence type="ECO:0000256" key="5">
    <source>
        <dbReference type="SAM" id="Phobius"/>
    </source>
</evidence>
<evidence type="ECO:0000259" key="6">
    <source>
        <dbReference type="Pfam" id="PF04932"/>
    </source>
</evidence>
<dbReference type="EMBL" id="UAVL01000009">
    <property type="protein sequence ID" value="SQA62991.1"/>
    <property type="molecule type" value="Genomic_DNA"/>
</dbReference>
<dbReference type="PANTHER" id="PTHR37422">
    <property type="entry name" value="TEICHURONIC ACID BIOSYNTHESIS PROTEIN TUAE"/>
    <property type="match status" value="1"/>
</dbReference>
<evidence type="ECO:0000256" key="2">
    <source>
        <dbReference type="ARBA" id="ARBA00022692"/>
    </source>
</evidence>
<feature type="transmembrane region" description="Helical" evidence="5">
    <location>
        <begin position="20"/>
        <end position="39"/>
    </location>
</feature>
<evidence type="ECO:0000313" key="9">
    <source>
        <dbReference type="Proteomes" id="UP000251313"/>
    </source>
</evidence>
<feature type="transmembrane region" description="Helical" evidence="5">
    <location>
        <begin position="134"/>
        <end position="157"/>
    </location>
</feature>
<dbReference type="InterPro" id="IPR051533">
    <property type="entry name" value="WaaL-like"/>
</dbReference>
<evidence type="ECO:0000256" key="3">
    <source>
        <dbReference type="ARBA" id="ARBA00022989"/>
    </source>
</evidence>
<feature type="domain" description="O-antigen ligase-related" evidence="6">
    <location>
        <begin position="207"/>
        <end position="349"/>
    </location>
</feature>
<dbReference type="Pfam" id="PF04932">
    <property type="entry name" value="Wzy_C"/>
    <property type="match status" value="1"/>
</dbReference>
<feature type="transmembrane region" description="Helical" evidence="5">
    <location>
        <begin position="398"/>
        <end position="418"/>
    </location>
</feature>
<dbReference type="Proteomes" id="UP000251313">
    <property type="component" value="Unassembled WGS sequence"/>
</dbReference>
<feature type="transmembrane region" description="Helical" evidence="5">
    <location>
        <begin position="75"/>
        <end position="96"/>
    </location>
</feature>
<feature type="domain" description="Virulence factor membrane-bound polymerase C-terminal" evidence="7">
    <location>
        <begin position="386"/>
        <end position="558"/>
    </location>
</feature>
<evidence type="ECO:0000256" key="1">
    <source>
        <dbReference type="ARBA" id="ARBA00004141"/>
    </source>
</evidence>
<accession>A0AB38FVF2</accession>
<evidence type="ECO:0000256" key="4">
    <source>
        <dbReference type="ARBA" id="ARBA00023136"/>
    </source>
</evidence>
<dbReference type="GO" id="GO:0016020">
    <property type="term" value="C:membrane"/>
    <property type="evidence" value="ECO:0007669"/>
    <property type="project" value="UniProtKB-SubCell"/>
</dbReference>
<organism evidence="8 9">
    <name type="scientific">Yokenella regensburgei</name>
    <dbReference type="NCBI Taxonomy" id="158877"/>
    <lineage>
        <taxon>Bacteria</taxon>
        <taxon>Pseudomonadati</taxon>
        <taxon>Pseudomonadota</taxon>
        <taxon>Gammaproteobacteria</taxon>
        <taxon>Enterobacterales</taxon>
        <taxon>Enterobacteriaceae</taxon>
        <taxon>Yokenella</taxon>
    </lineage>
</organism>
<feature type="transmembrane region" description="Helical" evidence="5">
    <location>
        <begin position="51"/>
        <end position="69"/>
    </location>
</feature>